<comment type="subcellular location">
    <subcellularLocation>
        <location evidence="1">Nucleus</location>
    </subcellularLocation>
</comment>
<evidence type="ECO:0000256" key="2">
    <source>
        <dbReference type="SAM" id="MobiDB-lite"/>
    </source>
</evidence>
<keyword evidence="1" id="KW-0479">Metal-binding</keyword>
<feature type="compositionally biased region" description="Acidic residues" evidence="2">
    <location>
        <begin position="93"/>
        <end position="115"/>
    </location>
</feature>
<comment type="caution">
    <text evidence="3">The sequence shown here is derived from an EMBL/GenBank/DDBJ whole genome shotgun (WGS) entry which is preliminary data.</text>
</comment>
<accession>A0ABU6Y2Z9</accession>
<feature type="region of interest" description="Disordered" evidence="2">
    <location>
        <begin position="1"/>
        <end position="47"/>
    </location>
</feature>
<sequence length="204" mass="23552">MQDTTNPPAQVPPPAANTPPAQPCQNLKSGINALQHEKKKKTGNVGNREKRTYNLWYNLIAQLTDSDDEEGESEIEPDEEYGGEFWEDKVASEEETEEDSDEDNGEESEGEEENEDCLFKNRHLWVPVYFQYELWAGMRSTQRSDSMHAFYDGFLHTNTSLIQSKAILCCHMLSTFAYFEVNEVPTCYVSSHWSKNVRRKHIYI</sequence>
<evidence type="ECO:0000313" key="3">
    <source>
        <dbReference type="EMBL" id="MED6204857.1"/>
    </source>
</evidence>
<comment type="function">
    <text evidence="1">Putative transcription activator involved in regulating light control of development.</text>
</comment>
<keyword evidence="4" id="KW-1185">Reference proteome</keyword>
<reference evidence="3 4" key="1">
    <citation type="journal article" date="2023" name="Plants (Basel)">
        <title>Bridging the Gap: Combining Genomics and Transcriptomics Approaches to Understand Stylosanthes scabra, an Orphan Legume from the Brazilian Caatinga.</title>
        <authorList>
            <person name="Ferreira-Neto J.R.C."/>
            <person name="da Silva M.D."/>
            <person name="Binneck E."/>
            <person name="de Melo N.F."/>
            <person name="da Silva R.H."/>
            <person name="de Melo A.L.T.M."/>
            <person name="Pandolfi V."/>
            <person name="Bustamante F.O."/>
            <person name="Brasileiro-Vidal A.C."/>
            <person name="Benko-Iseppon A.M."/>
        </authorList>
    </citation>
    <scope>NUCLEOTIDE SEQUENCE [LARGE SCALE GENOMIC DNA]</scope>
    <source>
        <tissue evidence="3">Leaves</tissue>
    </source>
</reference>
<keyword evidence="1" id="KW-0863">Zinc-finger</keyword>
<organism evidence="3 4">
    <name type="scientific">Stylosanthes scabra</name>
    <dbReference type="NCBI Taxonomy" id="79078"/>
    <lineage>
        <taxon>Eukaryota</taxon>
        <taxon>Viridiplantae</taxon>
        <taxon>Streptophyta</taxon>
        <taxon>Embryophyta</taxon>
        <taxon>Tracheophyta</taxon>
        <taxon>Spermatophyta</taxon>
        <taxon>Magnoliopsida</taxon>
        <taxon>eudicotyledons</taxon>
        <taxon>Gunneridae</taxon>
        <taxon>Pentapetalae</taxon>
        <taxon>rosids</taxon>
        <taxon>fabids</taxon>
        <taxon>Fabales</taxon>
        <taxon>Fabaceae</taxon>
        <taxon>Papilionoideae</taxon>
        <taxon>50 kb inversion clade</taxon>
        <taxon>dalbergioids sensu lato</taxon>
        <taxon>Dalbergieae</taxon>
        <taxon>Pterocarpus clade</taxon>
        <taxon>Stylosanthes</taxon>
    </lineage>
</organism>
<evidence type="ECO:0000313" key="4">
    <source>
        <dbReference type="Proteomes" id="UP001341840"/>
    </source>
</evidence>
<gene>
    <name evidence="3" type="ORF">PIB30_012628</name>
</gene>
<comment type="similarity">
    <text evidence="1">Belongs to the FHY3/FAR1 family.</text>
</comment>
<dbReference type="Proteomes" id="UP001341840">
    <property type="component" value="Unassembled WGS sequence"/>
</dbReference>
<dbReference type="PANTHER" id="PTHR31669">
    <property type="entry name" value="PROTEIN FAR1-RELATED SEQUENCE 10-RELATED"/>
    <property type="match status" value="1"/>
</dbReference>
<feature type="region of interest" description="Disordered" evidence="2">
    <location>
        <begin position="64"/>
        <end position="115"/>
    </location>
</feature>
<dbReference type="InterPro" id="IPR031052">
    <property type="entry name" value="FHY3/FAR1"/>
</dbReference>
<protein>
    <recommendedName>
        <fullName evidence="1">Protein FAR1-RELATED SEQUENCE</fullName>
    </recommendedName>
</protein>
<dbReference type="PANTHER" id="PTHR31669:SF251">
    <property type="entry name" value="PROTEIN FAR1-RELATED SEQUENCE"/>
    <property type="match status" value="1"/>
</dbReference>
<dbReference type="EMBL" id="JASCZI010241687">
    <property type="protein sequence ID" value="MED6204857.1"/>
    <property type="molecule type" value="Genomic_DNA"/>
</dbReference>
<keyword evidence="1" id="KW-0862">Zinc</keyword>
<feature type="compositionally biased region" description="Pro residues" evidence="2">
    <location>
        <begin position="9"/>
        <end position="22"/>
    </location>
</feature>
<proteinExistence type="inferred from homology"/>
<keyword evidence="1" id="KW-0539">Nucleus</keyword>
<feature type="compositionally biased region" description="Acidic residues" evidence="2">
    <location>
        <begin position="65"/>
        <end position="82"/>
    </location>
</feature>
<name>A0ABU6Y2Z9_9FABA</name>
<evidence type="ECO:0000256" key="1">
    <source>
        <dbReference type="RuleBase" id="RU367018"/>
    </source>
</evidence>